<dbReference type="Gene3D" id="1.20.920.10">
    <property type="entry name" value="Bromodomain-like"/>
    <property type="match status" value="1"/>
</dbReference>
<organism evidence="5 6">
    <name type="scientific">Gonapodya prolifera (strain JEL478)</name>
    <name type="common">Monoblepharis prolifera</name>
    <dbReference type="NCBI Taxonomy" id="1344416"/>
    <lineage>
        <taxon>Eukaryota</taxon>
        <taxon>Fungi</taxon>
        <taxon>Fungi incertae sedis</taxon>
        <taxon>Chytridiomycota</taxon>
        <taxon>Chytridiomycota incertae sedis</taxon>
        <taxon>Monoblepharidomycetes</taxon>
        <taxon>Monoblepharidales</taxon>
        <taxon>Gonapodyaceae</taxon>
        <taxon>Gonapodya</taxon>
    </lineage>
</organism>
<evidence type="ECO:0000313" key="6">
    <source>
        <dbReference type="Proteomes" id="UP000070544"/>
    </source>
</evidence>
<dbReference type="PRINTS" id="PR00503">
    <property type="entry name" value="BROMODOMAIN"/>
</dbReference>
<dbReference type="GO" id="GO:0005198">
    <property type="term" value="F:structural molecule activity"/>
    <property type="evidence" value="ECO:0007669"/>
    <property type="project" value="TreeGrafter"/>
</dbReference>
<proteinExistence type="predicted"/>
<dbReference type="GO" id="GO:0000124">
    <property type="term" value="C:SAGA complex"/>
    <property type="evidence" value="ECO:0007669"/>
    <property type="project" value="InterPro"/>
</dbReference>
<dbReference type="GO" id="GO:0046695">
    <property type="term" value="C:SLIK (SAGA-like) complex"/>
    <property type="evidence" value="ECO:0007669"/>
    <property type="project" value="InterPro"/>
</dbReference>
<dbReference type="AlphaFoldDB" id="A0A139AN58"/>
<feature type="domain" description="Bromo" evidence="4">
    <location>
        <begin position="41"/>
        <end position="111"/>
    </location>
</feature>
<dbReference type="Proteomes" id="UP000070544">
    <property type="component" value="Unassembled WGS sequence"/>
</dbReference>
<dbReference type="GO" id="GO:0006357">
    <property type="term" value="P:regulation of transcription by RNA polymerase II"/>
    <property type="evidence" value="ECO:0007669"/>
    <property type="project" value="TreeGrafter"/>
</dbReference>
<dbReference type="SMART" id="SM00297">
    <property type="entry name" value="BROMO"/>
    <property type="match status" value="1"/>
</dbReference>
<dbReference type="GO" id="GO:0006325">
    <property type="term" value="P:chromatin organization"/>
    <property type="evidence" value="ECO:0007669"/>
    <property type="project" value="UniProtKB-ARBA"/>
</dbReference>
<evidence type="ECO:0000259" key="4">
    <source>
        <dbReference type="PROSITE" id="PS50014"/>
    </source>
</evidence>
<dbReference type="STRING" id="1344416.A0A139AN58"/>
<feature type="region of interest" description="Disordered" evidence="3">
    <location>
        <begin position="146"/>
        <end position="172"/>
    </location>
</feature>
<keyword evidence="6" id="KW-1185">Reference proteome</keyword>
<dbReference type="Pfam" id="PF00439">
    <property type="entry name" value="Bromodomain"/>
    <property type="match status" value="1"/>
</dbReference>
<keyword evidence="1 2" id="KW-0103">Bromodomain</keyword>
<sequence>MRALLAEVRPSSTRSKWGSESRVGQEELYEALEKVLNELKAYKEHSYPFLTKVQKKDVPDYYDVVKRPMDLGTMSKNLKNLQYISKSHFAQDLNLIWANAHAYNPKGSIFRAHADAMRDRAEELLKAVPDIKITVRIVARMQGYEEPQAAEAADADEESDEGEMRNSSCCFF</sequence>
<dbReference type="InterPro" id="IPR037782">
    <property type="entry name" value="Spt7"/>
</dbReference>
<gene>
    <name evidence="5" type="ORF">M427DRAFT_96423</name>
</gene>
<evidence type="ECO:0000256" key="1">
    <source>
        <dbReference type="ARBA" id="ARBA00023117"/>
    </source>
</evidence>
<dbReference type="PANTHER" id="PTHR47343:SF1">
    <property type="entry name" value="TRANSCRIPTIONAL ACTIVATOR SPT7"/>
    <property type="match status" value="1"/>
</dbReference>
<evidence type="ECO:0000313" key="5">
    <source>
        <dbReference type="EMBL" id="KXS17915.1"/>
    </source>
</evidence>
<name>A0A139AN58_GONPJ</name>
<dbReference type="InterPro" id="IPR001487">
    <property type="entry name" value="Bromodomain"/>
</dbReference>
<accession>A0A139AN58</accession>
<dbReference type="PANTHER" id="PTHR47343">
    <property type="entry name" value="TRANSCRIPTIONAL ACTIVATOR SPT7"/>
    <property type="match status" value="1"/>
</dbReference>
<evidence type="ECO:0000256" key="3">
    <source>
        <dbReference type="SAM" id="MobiDB-lite"/>
    </source>
</evidence>
<dbReference type="OrthoDB" id="21449at2759"/>
<protein>
    <submittedName>
        <fullName evidence="5">Bromodomain-containing protein</fullName>
    </submittedName>
</protein>
<evidence type="ECO:0000256" key="2">
    <source>
        <dbReference type="PROSITE-ProRule" id="PRU00035"/>
    </source>
</evidence>
<dbReference type="SUPFAM" id="SSF47370">
    <property type="entry name" value="Bromodomain"/>
    <property type="match status" value="1"/>
</dbReference>
<reference evidence="5 6" key="1">
    <citation type="journal article" date="2015" name="Genome Biol. Evol.">
        <title>Phylogenomic analyses indicate that early fungi evolved digesting cell walls of algal ancestors of land plants.</title>
        <authorList>
            <person name="Chang Y."/>
            <person name="Wang S."/>
            <person name="Sekimoto S."/>
            <person name="Aerts A.L."/>
            <person name="Choi C."/>
            <person name="Clum A."/>
            <person name="LaButti K.M."/>
            <person name="Lindquist E.A."/>
            <person name="Yee Ngan C."/>
            <person name="Ohm R.A."/>
            <person name="Salamov A.A."/>
            <person name="Grigoriev I.V."/>
            <person name="Spatafora J.W."/>
            <person name="Berbee M.L."/>
        </authorList>
    </citation>
    <scope>NUCLEOTIDE SEQUENCE [LARGE SCALE GENOMIC DNA]</scope>
    <source>
        <strain evidence="5 6">JEL478</strain>
    </source>
</reference>
<dbReference type="EMBL" id="KQ965744">
    <property type="protein sequence ID" value="KXS17915.1"/>
    <property type="molecule type" value="Genomic_DNA"/>
</dbReference>
<dbReference type="PROSITE" id="PS50014">
    <property type="entry name" value="BROMODOMAIN_2"/>
    <property type="match status" value="1"/>
</dbReference>
<dbReference type="InterPro" id="IPR036427">
    <property type="entry name" value="Bromodomain-like_sf"/>
</dbReference>